<comment type="caution">
    <text evidence="2">The sequence shown here is derived from an EMBL/GenBank/DDBJ whole genome shotgun (WGS) entry which is preliminary data.</text>
</comment>
<feature type="region of interest" description="Disordered" evidence="1">
    <location>
        <begin position="1"/>
        <end position="40"/>
    </location>
</feature>
<organism evidence="2 3">
    <name type="scientific">Shinella zoogloeoides</name>
    <name type="common">Crabtreella saccharophila</name>
    <dbReference type="NCBI Taxonomy" id="352475"/>
    <lineage>
        <taxon>Bacteria</taxon>
        <taxon>Pseudomonadati</taxon>
        <taxon>Pseudomonadota</taxon>
        <taxon>Alphaproteobacteria</taxon>
        <taxon>Hyphomicrobiales</taxon>
        <taxon>Rhizobiaceae</taxon>
        <taxon>Shinella</taxon>
    </lineage>
</organism>
<dbReference type="OrthoDB" id="7477461at2"/>
<gene>
    <name evidence="2" type="ORF">GR156_21185</name>
</gene>
<dbReference type="Proteomes" id="UP000440304">
    <property type="component" value="Unassembled WGS sequence"/>
</dbReference>
<evidence type="ECO:0000313" key="3">
    <source>
        <dbReference type="Proteomes" id="UP000440304"/>
    </source>
</evidence>
<dbReference type="AlphaFoldDB" id="A0A6N8TK78"/>
<sequence length="131" mass="14391">MSNRPSLGFDDDDESVTPPAKADVLDLSGFQPKPVVRPDRQKVAEAAAKAQFRSREAKAPVAMAPVTTPAQVKVTRRRRTGRSAQLNLKCRPDTIEQFYAIADANGWVLGEAFERAVDLLEQDVKAKRKGS</sequence>
<evidence type="ECO:0000256" key="1">
    <source>
        <dbReference type="SAM" id="MobiDB-lite"/>
    </source>
</evidence>
<proteinExistence type="predicted"/>
<protein>
    <submittedName>
        <fullName evidence="2">Stability/partitioning determinant</fullName>
    </submittedName>
</protein>
<name>A0A6N8TK78_SHIZO</name>
<reference evidence="2 3" key="1">
    <citation type="submission" date="2019-12" db="EMBL/GenBank/DDBJ databases">
        <title>Shinella granuli gen. nov., sp. nov., and proposal of the reclassification of Zoogloea ramigera ATCC 19623 as Shinella zoogloeoides sp. nov.</title>
        <authorList>
            <person name="Gao J."/>
        </authorList>
    </citation>
    <scope>NUCLEOTIDE SEQUENCE [LARGE SCALE GENOMIC DNA]</scope>
    <source>
        <strain evidence="2 3">DSM 287</strain>
    </source>
</reference>
<dbReference type="RefSeq" id="WP_160788010.1">
    <property type="nucleotide sequence ID" value="NZ_CP086614.1"/>
</dbReference>
<dbReference type="EMBL" id="WUML01000033">
    <property type="protein sequence ID" value="MXO02825.1"/>
    <property type="molecule type" value="Genomic_DNA"/>
</dbReference>
<accession>A0A6N8TK78</accession>
<evidence type="ECO:0000313" key="2">
    <source>
        <dbReference type="EMBL" id="MXO02825.1"/>
    </source>
</evidence>